<dbReference type="EMBL" id="NHOQ01002357">
    <property type="protein sequence ID" value="PWA17862.1"/>
    <property type="molecule type" value="Genomic_DNA"/>
</dbReference>
<gene>
    <name evidence="2" type="ORF">CCH79_00008080</name>
</gene>
<feature type="region of interest" description="Disordered" evidence="1">
    <location>
        <begin position="1"/>
        <end position="73"/>
    </location>
</feature>
<sequence>EQQSGAADAPSPLRTPADVTERRKMRGREVERGVERRTRRERRVEKSAEEVRDGNKHTLGVGEKEEGEEEGKK</sequence>
<accession>A0A315V456</accession>
<protein>
    <submittedName>
        <fullName evidence="2">Uncharacterized protein</fullName>
    </submittedName>
</protein>
<organism evidence="2 3">
    <name type="scientific">Gambusia affinis</name>
    <name type="common">Western mosquitofish</name>
    <name type="synonym">Heterandria affinis</name>
    <dbReference type="NCBI Taxonomy" id="33528"/>
    <lineage>
        <taxon>Eukaryota</taxon>
        <taxon>Metazoa</taxon>
        <taxon>Chordata</taxon>
        <taxon>Craniata</taxon>
        <taxon>Vertebrata</taxon>
        <taxon>Euteleostomi</taxon>
        <taxon>Actinopterygii</taxon>
        <taxon>Neopterygii</taxon>
        <taxon>Teleostei</taxon>
        <taxon>Neoteleostei</taxon>
        <taxon>Acanthomorphata</taxon>
        <taxon>Ovalentaria</taxon>
        <taxon>Atherinomorphae</taxon>
        <taxon>Cyprinodontiformes</taxon>
        <taxon>Poeciliidae</taxon>
        <taxon>Poeciliinae</taxon>
        <taxon>Gambusia</taxon>
    </lineage>
</organism>
<reference evidence="2 3" key="1">
    <citation type="journal article" date="2018" name="G3 (Bethesda)">
        <title>A High-Quality Reference Genome for the Invasive Mosquitofish Gambusia affinis Using a Chicago Library.</title>
        <authorList>
            <person name="Hoffberg S.L."/>
            <person name="Troendle N.J."/>
            <person name="Glenn T.C."/>
            <person name="Mahmud O."/>
            <person name="Louha S."/>
            <person name="Chalopin D."/>
            <person name="Bennetzen J.L."/>
            <person name="Mauricio R."/>
        </authorList>
    </citation>
    <scope>NUCLEOTIDE SEQUENCE [LARGE SCALE GENOMIC DNA]</scope>
    <source>
        <strain evidence="2">NE01/NJP1002.9</strain>
        <tissue evidence="2">Muscle</tissue>
    </source>
</reference>
<evidence type="ECO:0000313" key="2">
    <source>
        <dbReference type="EMBL" id="PWA17862.1"/>
    </source>
</evidence>
<evidence type="ECO:0000256" key="1">
    <source>
        <dbReference type="SAM" id="MobiDB-lite"/>
    </source>
</evidence>
<name>A0A315V456_GAMAF</name>
<keyword evidence="3" id="KW-1185">Reference proteome</keyword>
<feature type="compositionally biased region" description="Basic and acidic residues" evidence="1">
    <location>
        <begin position="19"/>
        <end position="56"/>
    </location>
</feature>
<evidence type="ECO:0000313" key="3">
    <source>
        <dbReference type="Proteomes" id="UP000250572"/>
    </source>
</evidence>
<dbReference type="AlphaFoldDB" id="A0A315V456"/>
<proteinExistence type="predicted"/>
<dbReference type="Proteomes" id="UP000250572">
    <property type="component" value="Unassembled WGS sequence"/>
</dbReference>
<comment type="caution">
    <text evidence="2">The sequence shown here is derived from an EMBL/GenBank/DDBJ whole genome shotgun (WGS) entry which is preliminary data.</text>
</comment>
<feature type="non-terminal residue" evidence="2">
    <location>
        <position position="1"/>
    </location>
</feature>